<accession>A0A8H3H3D2</accession>
<name>A0A8H3H3D2_9AGAM</name>
<sequence>MNIMTEDHHIATQKLARVPELLAIICTFLEPTERKKIASVSRGWFLAATPVIWKEITGVHHLLALVPGVVIKSTGMNTIMIRLPPVLDFTRFDIYAPLVKSLDLYGDSKHSYEFDWKSLEQRRNSLLPHLSSLTMRSSRGSRGYGDQLMWTILLASSSLREIRFEPSGKNWQYPPTVTPVVASLLLHELASQCPDLQVLSIFPEPASVGTGVQSERVLETFLALSKPPFYHCLSQLPQLCELACNEQILKGDVLPIVASLPLLAHLQISASAIDIDLDDIPLPDNAFPSLRRLSLYLALNGGAVDLWEITALRQLTSLHIEFRDQHKDDLDDPDSWALNLLSTIAENNPNLQHLYINFSLCDSCEDEPCNLGNIELLEGLSMLPLKTVTLKSAWFGPYDPDVYGYITDALPEVIELRMPAQPASVQELAKFAQLPSLQHLVLDLDLTSGPEWDLPPAGPVGLALHTLETEGSCILLGDLVSLAKSLLLLWPNLQRVVCPDDGIPSGTKLIRSTLMESLNSSIMMVREASKLKKLIAKKYGLAEAALFNALPTVDYIPFDSAE</sequence>
<comment type="caution">
    <text evidence="1">The sequence shown here is derived from an EMBL/GenBank/DDBJ whole genome shotgun (WGS) entry which is preliminary data.</text>
</comment>
<dbReference type="Proteomes" id="UP000663853">
    <property type="component" value="Unassembled WGS sequence"/>
</dbReference>
<dbReference type="EMBL" id="CAJMXA010003114">
    <property type="protein sequence ID" value="CAE6491407.1"/>
    <property type="molecule type" value="Genomic_DNA"/>
</dbReference>
<dbReference type="AlphaFoldDB" id="A0A8H3H3D2"/>
<dbReference type="InterPro" id="IPR032675">
    <property type="entry name" value="LRR_dom_sf"/>
</dbReference>
<dbReference type="Gene3D" id="3.80.10.10">
    <property type="entry name" value="Ribonuclease Inhibitor"/>
    <property type="match status" value="1"/>
</dbReference>
<reference evidence="1" key="1">
    <citation type="submission" date="2021-01" db="EMBL/GenBank/DDBJ databases">
        <authorList>
            <person name="Kaushik A."/>
        </authorList>
    </citation>
    <scope>NUCLEOTIDE SEQUENCE</scope>
    <source>
        <strain evidence="1">AG6-10EEA</strain>
    </source>
</reference>
<evidence type="ECO:0008006" key="3">
    <source>
        <dbReference type="Google" id="ProtNLM"/>
    </source>
</evidence>
<proteinExistence type="predicted"/>
<dbReference type="SUPFAM" id="SSF52047">
    <property type="entry name" value="RNI-like"/>
    <property type="match status" value="1"/>
</dbReference>
<gene>
    <name evidence="1" type="ORF">RDB_LOCUS101663</name>
</gene>
<evidence type="ECO:0000313" key="2">
    <source>
        <dbReference type="Proteomes" id="UP000663853"/>
    </source>
</evidence>
<organism evidence="1 2">
    <name type="scientific">Rhizoctonia solani</name>
    <dbReference type="NCBI Taxonomy" id="456999"/>
    <lineage>
        <taxon>Eukaryota</taxon>
        <taxon>Fungi</taxon>
        <taxon>Dikarya</taxon>
        <taxon>Basidiomycota</taxon>
        <taxon>Agaricomycotina</taxon>
        <taxon>Agaricomycetes</taxon>
        <taxon>Cantharellales</taxon>
        <taxon>Ceratobasidiaceae</taxon>
        <taxon>Rhizoctonia</taxon>
    </lineage>
</organism>
<evidence type="ECO:0000313" key="1">
    <source>
        <dbReference type="EMBL" id="CAE6491407.1"/>
    </source>
</evidence>
<protein>
    <recommendedName>
        <fullName evidence="3">F-box domain-containing protein</fullName>
    </recommendedName>
</protein>